<dbReference type="EMBL" id="CACVKT020006695">
    <property type="protein sequence ID" value="CAC5403201.1"/>
    <property type="molecule type" value="Genomic_DNA"/>
</dbReference>
<feature type="region of interest" description="Disordered" evidence="1">
    <location>
        <begin position="135"/>
        <end position="161"/>
    </location>
</feature>
<protein>
    <submittedName>
        <fullName evidence="2">Uncharacterized protein</fullName>
    </submittedName>
</protein>
<dbReference type="OrthoDB" id="5989442at2759"/>
<dbReference type="AlphaFoldDB" id="A0A6J8D6B7"/>
<evidence type="ECO:0000313" key="2">
    <source>
        <dbReference type="EMBL" id="CAC5403201.1"/>
    </source>
</evidence>
<sequence length="161" mass="18330">MLGQILSAKSGPKDIIVEDIIQSPAKSEGGLMDIIRQIENPEFKKKLSCIKIHRCNVSEVEECIAETLQHAPTQKDGPRYKKKDYEIAYRNIRCTCQEPSDYTFCTGQAIKFSRILADKKQQEVKTQLKPQTLESPYAIDLTEENGPSKTKKSKNRGTYNY</sequence>
<proteinExistence type="predicted"/>
<accession>A0A6J8D6B7</accession>
<reference evidence="2 3" key="1">
    <citation type="submission" date="2020-06" db="EMBL/GenBank/DDBJ databases">
        <authorList>
            <person name="Li R."/>
            <person name="Bekaert M."/>
        </authorList>
    </citation>
    <scope>NUCLEOTIDE SEQUENCE [LARGE SCALE GENOMIC DNA]</scope>
    <source>
        <strain evidence="3">wild</strain>
    </source>
</reference>
<name>A0A6J8D6B7_MYTCO</name>
<evidence type="ECO:0000313" key="3">
    <source>
        <dbReference type="Proteomes" id="UP000507470"/>
    </source>
</evidence>
<keyword evidence="3" id="KW-1185">Reference proteome</keyword>
<organism evidence="2 3">
    <name type="scientific">Mytilus coruscus</name>
    <name type="common">Sea mussel</name>
    <dbReference type="NCBI Taxonomy" id="42192"/>
    <lineage>
        <taxon>Eukaryota</taxon>
        <taxon>Metazoa</taxon>
        <taxon>Spiralia</taxon>
        <taxon>Lophotrochozoa</taxon>
        <taxon>Mollusca</taxon>
        <taxon>Bivalvia</taxon>
        <taxon>Autobranchia</taxon>
        <taxon>Pteriomorphia</taxon>
        <taxon>Mytilida</taxon>
        <taxon>Mytiloidea</taxon>
        <taxon>Mytilidae</taxon>
        <taxon>Mytilinae</taxon>
        <taxon>Mytilus</taxon>
    </lineage>
</organism>
<dbReference type="Proteomes" id="UP000507470">
    <property type="component" value="Unassembled WGS sequence"/>
</dbReference>
<gene>
    <name evidence="2" type="ORF">MCOR_37106</name>
</gene>
<evidence type="ECO:0000256" key="1">
    <source>
        <dbReference type="SAM" id="MobiDB-lite"/>
    </source>
</evidence>